<feature type="transmembrane region" description="Helical" evidence="2">
    <location>
        <begin position="114"/>
        <end position="134"/>
    </location>
</feature>
<name>U4KYR6_PYROM</name>
<keyword evidence="4" id="KW-1185">Reference proteome</keyword>
<evidence type="ECO:0000313" key="4">
    <source>
        <dbReference type="Proteomes" id="UP000018144"/>
    </source>
</evidence>
<keyword evidence="2" id="KW-0472">Membrane</keyword>
<feature type="transmembrane region" description="Helical" evidence="2">
    <location>
        <begin position="39"/>
        <end position="61"/>
    </location>
</feature>
<accession>U4KYR6</accession>
<reference evidence="3 4" key="1">
    <citation type="journal article" date="2013" name="PLoS Genet.">
        <title>The genome and development-dependent transcriptomes of Pyronema confluens: a window into fungal evolution.</title>
        <authorList>
            <person name="Traeger S."/>
            <person name="Altegoer F."/>
            <person name="Freitag M."/>
            <person name="Gabaldon T."/>
            <person name="Kempken F."/>
            <person name="Kumar A."/>
            <person name="Marcet-Houben M."/>
            <person name="Poggeler S."/>
            <person name="Stajich J.E."/>
            <person name="Nowrousian M."/>
        </authorList>
    </citation>
    <scope>NUCLEOTIDE SEQUENCE [LARGE SCALE GENOMIC DNA]</scope>
    <source>
        <strain evidence="4">CBS 100304</strain>
        <tissue evidence="3">Vegetative mycelium</tissue>
    </source>
</reference>
<keyword evidence="2" id="KW-0812">Transmembrane</keyword>
<proteinExistence type="predicted"/>
<evidence type="ECO:0000256" key="1">
    <source>
        <dbReference type="SAM" id="MobiDB-lite"/>
    </source>
</evidence>
<evidence type="ECO:0000313" key="3">
    <source>
        <dbReference type="EMBL" id="CCX04774.1"/>
    </source>
</evidence>
<feature type="transmembrane region" description="Helical" evidence="2">
    <location>
        <begin position="81"/>
        <end position="102"/>
    </location>
</feature>
<dbReference type="Proteomes" id="UP000018144">
    <property type="component" value="Unassembled WGS sequence"/>
</dbReference>
<feature type="transmembrane region" description="Helical" evidence="2">
    <location>
        <begin position="257"/>
        <end position="275"/>
    </location>
</feature>
<feature type="transmembrane region" description="Helical" evidence="2">
    <location>
        <begin position="183"/>
        <end position="201"/>
    </location>
</feature>
<dbReference type="AlphaFoldDB" id="U4KYR6"/>
<feature type="transmembrane region" description="Helical" evidence="2">
    <location>
        <begin position="213"/>
        <end position="237"/>
    </location>
</feature>
<organism evidence="3 4">
    <name type="scientific">Pyronema omphalodes (strain CBS 100304)</name>
    <name type="common">Pyronema confluens</name>
    <dbReference type="NCBI Taxonomy" id="1076935"/>
    <lineage>
        <taxon>Eukaryota</taxon>
        <taxon>Fungi</taxon>
        <taxon>Dikarya</taxon>
        <taxon>Ascomycota</taxon>
        <taxon>Pezizomycotina</taxon>
        <taxon>Pezizomycetes</taxon>
        <taxon>Pezizales</taxon>
        <taxon>Pyronemataceae</taxon>
        <taxon>Pyronema</taxon>
    </lineage>
</organism>
<sequence length="583" mass="65892">MLMITLLPFFTTVIFVYFAGKVIMCHFRGRSYRYQPMLMVQLSLILSMMTLSGLLMVGMTTWPFRLNTPRDIFNHYEKISIAQHAMEFACGISLILQCPLLLSDGALRNIYNRILVIGKGASIVFLSLFLKIVVRHFICHHPEPGDNPMFAHSTMMNQPIERGIFSDDLDSRCYPHQGHGYRWSRAGILLLEFLGLTILALTTRPRCWKVREFIGTMFTLFSLGFCYIFFDVAASGVKFWLYRDWIPIEAGYVPDLLHVWQSLIIVFVMCVPFVFHDAMPHIWVLYYLTFLERPLRPLFRRIPAGWPKGVCFPRIAAYFDKLIRLWFARKTTTIKQWCLAIFGRSVRKQVDIELENAVPRRRAPRPFVFDPWGDLGPSPVRDEDGYIARSARDCFDSLFSGNGTTSSFNGTARDSGYTAGTTQNTSRNESTTELSNEMRNEPGIGLGISTTSSSRPASRAENRVSRGPAFINFDSLASVCSEDGLSFRSPVAPRRTAVRESRAFSDPVRVGRGDLILGSGIYQGDRGYRVSVSSGGRNEEEEAVYEEDPGHWGNWGVVVTTTITIEAIGDMGIEKVVSEANTV</sequence>
<gene>
    <name evidence="3" type="ORF">PCON_03665</name>
</gene>
<evidence type="ECO:0000256" key="2">
    <source>
        <dbReference type="SAM" id="Phobius"/>
    </source>
</evidence>
<dbReference type="EMBL" id="HF935217">
    <property type="protein sequence ID" value="CCX04774.1"/>
    <property type="molecule type" value="Genomic_DNA"/>
</dbReference>
<protein>
    <submittedName>
        <fullName evidence="3">Uncharacterized protein</fullName>
    </submittedName>
</protein>
<keyword evidence="2" id="KW-1133">Transmembrane helix</keyword>
<feature type="compositionally biased region" description="Polar residues" evidence="1">
    <location>
        <begin position="409"/>
        <end position="437"/>
    </location>
</feature>
<feature type="transmembrane region" description="Helical" evidence="2">
    <location>
        <begin position="6"/>
        <end position="27"/>
    </location>
</feature>
<dbReference type="OrthoDB" id="10460741at2759"/>
<feature type="region of interest" description="Disordered" evidence="1">
    <location>
        <begin position="409"/>
        <end position="461"/>
    </location>
</feature>